<dbReference type="InterPro" id="IPR037657">
    <property type="entry name" value="RIMC1"/>
</dbReference>
<proteinExistence type="predicted"/>
<dbReference type="Pfam" id="PF17716">
    <property type="entry name" value="RIMC1"/>
    <property type="match status" value="1"/>
</dbReference>
<reference evidence="2" key="2">
    <citation type="submission" date="2025-08" db="UniProtKB">
        <authorList>
            <consortium name="RefSeq"/>
        </authorList>
    </citation>
    <scope>IDENTIFICATION</scope>
</reference>
<name>A0A6J0SZY1_9SAUR</name>
<dbReference type="Proteomes" id="UP001652642">
    <property type="component" value="Chromosome 2"/>
</dbReference>
<dbReference type="GeneID" id="110073920"/>
<dbReference type="InParanoid" id="A0A6J0SZY1"/>
<dbReference type="CTD" id="285636"/>
<keyword evidence="1" id="KW-1185">Reference proteome</keyword>
<evidence type="ECO:0000313" key="2">
    <source>
        <dbReference type="RefSeq" id="XP_020639309.2"/>
    </source>
</evidence>
<dbReference type="OrthoDB" id="6135810at2759"/>
<reference evidence="1" key="1">
    <citation type="submission" date="2025-05" db="UniProtKB">
        <authorList>
            <consortium name="RefSeq"/>
        </authorList>
    </citation>
    <scope>NUCLEOTIDE SEQUENCE [LARGE SCALE GENOMIC DNA]</scope>
</reference>
<dbReference type="PANTHER" id="PTHR28494:SF1">
    <property type="entry name" value="RAB7A-INTERACTING MON1-CCZ1 COMPLEX SUBUNIT 1"/>
    <property type="match status" value="1"/>
</dbReference>
<dbReference type="KEGG" id="pvt:110073920"/>
<organism evidence="1 2">
    <name type="scientific">Pogona vitticeps</name>
    <name type="common">central bearded dragon</name>
    <dbReference type="NCBI Taxonomy" id="103695"/>
    <lineage>
        <taxon>Eukaryota</taxon>
        <taxon>Metazoa</taxon>
        <taxon>Chordata</taxon>
        <taxon>Craniata</taxon>
        <taxon>Vertebrata</taxon>
        <taxon>Euteleostomi</taxon>
        <taxon>Lepidosauria</taxon>
        <taxon>Squamata</taxon>
        <taxon>Bifurcata</taxon>
        <taxon>Unidentata</taxon>
        <taxon>Episquamata</taxon>
        <taxon>Toxicofera</taxon>
        <taxon>Iguania</taxon>
        <taxon>Acrodonta</taxon>
        <taxon>Agamidae</taxon>
        <taxon>Amphibolurinae</taxon>
        <taxon>Pogona</taxon>
    </lineage>
</organism>
<evidence type="ECO:0000313" key="1">
    <source>
        <dbReference type="Proteomes" id="UP001652642"/>
    </source>
</evidence>
<dbReference type="AlphaFoldDB" id="A0A6J0SZY1"/>
<dbReference type="GO" id="GO:0000423">
    <property type="term" value="P:mitophagy"/>
    <property type="evidence" value="ECO:0007669"/>
    <property type="project" value="InterPro"/>
</dbReference>
<dbReference type="RefSeq" id="XP_020639309.2">
    <property type="nucleotide sequence ID" value="XM_020783650.2"/>
</dbReference>
<dbReference type="PANTHER" id="PTHR28494">
    <property type="entry name" value="UPF0600 PROTEIN C5ORF51"/>
    <property type="match status" value="1"/>
</dbReference>
<protein>
    <submittedName>
        <fullName evidence="2">RAB7A-interacting MON1-CCZ1 complex subunit 1</fullName>
    </submittedName>
</protein>
<accession>A0A6J0SZY1</accession>
<sequence>MASHVTVEAEAAFPMAEAGFAARLHPRLSGLKERLSRCSRDGEASDTFLTQAAATLERLADLCKEPGANCTLSRFLPLYTQALLDITYFEENQLVNEDFPEESSLGKVEELINALSEPERLVIESSTSQEPLTVLGMELLECLYWRRGALLYMFCHTVKERKEWLEEKTDSLKKFLYSGVHYLVKMLGFRSSDNPNEGFLHEDANTARLVCEGIFSDTHLLAMMYCGEMCYWGLKYCEKEKEQRQNTGAASSDDPPGSLHSQVLDFRETGEKMVQKYITVCEGPLKSHNWDTKNAKRILDFFQHLAI</sequence>
<gene>
    <name evidence="2" type="primary">RIMOC1</name>
</gene>